<proteinExistence type="inferred from homology"/>
<evidence type="ECO:0000256" key="7">
    <source>
        <dbReference type="ARBA" id="ARBA00023136"/>
    </source>
</evidence>
<dbReference type="Pfam" id="PF04573">
    <property type="entry name" value="SPC22"/>
    <property type="match status" value="1"/>
</dbReference>
<keyword evidence="6" id="KW-1133">Transmembrane helix</keyword>
<accession>A0A6U6TXB4</accession>
<organism evidence="9">
    <name type="scientific">Zooxanthella nutricula</name>
    <dbReference type="NCBI Taxonomy" id="1333877"/>
    <lineage>
        <taxon>Eukaryota</taxon>
        <taxon>Sar</taxon>
        <taxon>Alveolata</taxon>
        <taxon>Dinophyceae</taxon>
        <taxon>Peridiniales</taxon>
        <taxon>Peridiniales incertae sedis</taxon>
        <taxon>Zooxanthella</taxon>
    </lineage>
</organism>
<evidence type="ECO:0000256" key="2">
    <source>
        <dbReference type="ARBA" id="ARBA00009289"/>
    </source>
</evidence>
<dbReference type="EMBL" id="HBGW01085429">
    <property type="protein sequence ID" value="CAD9636310.1"/>
    <property type="molecule type" value="Transcribed_RNA"/>
</dbReference>
<dbReference type="PANTHER" id="PTHR12804:SF0">
    <property type="entry name" value="SIGNAL PEPTIDASE COMPLEX SUBUNIT 3"/>
    <property type="match status" value="1"/>
</dbReference>
<dbReference type="GO" id="GO:0005787">
    <property type="term" value="C:signal peptidase complex"/>
    <property type="evidence" value="ECO:0007669"/>
    <property type="project" value="InterPro"/>
</dbReference>
<keyword evidence="7" id="KW-0472">Membrane</keyword>
<keyword evidence="4" id="KW-0256">Endoplasmic reticulum</keyword>
<keyword evidence="3" id="KW-0812">Transmembrane</keyword>
<evidence type="ECO:0000256" key="6">
    <source>
        <dbReference type="ARBA" id="ARBA00022989"/>
    </source>
</evidence>
<protein>
    <recommendedName>
        <fullName evidence="8">Signal peptidase complex subunit 3</fullName>
    </recommendedName>
</protein>
<evidence type="ECO:0000256" key="3">
    <source>
        <dbReference type="ARBA" id="ARBA00022692"/>
    </source>
</evidence>
<dbReference type="GO" id="GO:0045047">
    <property type="term" value="P:protein targeting to ER"/>
    <property type="evidence" value="ECO:0007669"/>
    <property type="project" value="TreeGrafter"/>
</dbReference>
<keyword evidence="5" id="KW-0735">Signal-anchor</keyword>
<dbReference type="GO" id="GO:0006465">
    <property type="term" value="P:signal peptide processing"/>
    <property type="evidence" value="ECO:0007669"/>
    <property type="project" value="InterPro"/>
</dbReference>
<dbReference type="AlphaFoldDB" id="A0A6U6TXB4"/>
<evidence type="ECO:0000256" key="1">
    <source>
        <dbReference type="ARBA" id="ARBA00004648"/>
    </source>
</evidence>
<dbReference type="InterPro" id="IPR007653">
    <property type="entry name" value="SPC3"/>
</dbReference>
<evidence type="ECO:0000256" key="8">
    <source>
        <dbReference type="ARBA" id="ARBA00029556"/>
    </source>
</evidence>
<dbReference type="PANTHER" id="PTHR12804">
    <property type="entry name" value="MICROSOMAL SIGNAL PEPTIDASE 23 KD SUBUNIT SPC22/23"/>
    <property type="match status" value="1"/>
</dbReference>
<evidence type="ECO:0000256" key="4">
    <source>
        <dbReference type="ARBA" id="ARBA00022824"/>
    </source>
</evidence>
<name>A0A6U6TXB4_9DINO</name>
<dbReference type="PIRSF" id="PIRSF016089">
    <property type="entry name" value="SPC22"/>
    <property type="match status" value="1"/>
</dbReference>
<reference evidence="9" key="1">
    <citation type="submission" date="2021-01" db="EMBL/GenBank/DDBJ databases">
        <authorList>
            <person name="Corre E."/>
            <person name="Pelletier E."/>
            <person name="Niang G."/>
            <person name="Scheremetjew M."/>
            <person name="Finn R."/>
            <person name="Kale V."/>
            <person name="Holt S."/>
            <person name="Cochrane G."/>
            <person name="Meng A."/>
            <person name="Brown T."/>
            <person name="Cohen L."/>
        </authorList>
    </citation>
    <scope>NUCLEOTIDE SEQUENCE</scope>
    <source>
        <strain evidence="9">RCC3387</strain>
    </source>
</reference>
<comment type="subcellular location">
    <subcellularLocation>
        <location evidence="1">Endoplasmic reticulum membrane</location>
        <topology evidence="1">Single-pass type II membrane protein</topology>
    </subcellularLocation>
</comment>
<gene>
    <name evidence="9" type="ORF">BRAN1462_LOCUS54132</name>
</gene>
<comment type="similarity">
    <text evidence="2">Belongs to the SPCS3 family.</text>
</comment>
<sequence>MDSYSSRMNTVFCSFITVLGAAATLNHLTTWLPHMQASPVAEVSLNKIHDLTVNTFLQMDQSTLSFHMSHDLSSEFNWNMKQLFVYLVVSYNDTTNKRNEVTVWDAVIENSKDAVFNAKNMMIEYPLRDQYKELRGKDLRFHFRYRTMPICGVMYLKELTTYDFKANNEYFRDGTITQQRRS</sequence>
<evidence type="ECO:0000256" key="5">
    <source>
        <dbReference type="ARBA" id="ARBA00022968"/>
    </source>
</evidence>
<evidence type="ECO:0000313" key="9">
    <source>
        <dbReference type="EMBL" id="CAD9636310.1"/>
    </source>
</evidence>